<dbReference type="GO" id="GO:0004252">
    <property type="term" value="F:serine-type endopeptidase activity"/>
    <property type="evidence" value="ECO:0007669"/>
    <property type="project" value="InterPro"/>
</dbReference>
<reference evidence="1 2" key="1">
    <citation type="submission" date="2024-04" db="EMBL/GenBank/DDBJ databases">
        <title>The reference genome of an endangered Asteraceae, Deinandra increscens subsp. villosa, native to the Central Coast of California.</title>
        <authorList>
            <person name="Guilliams M."/>
            <person name="Hasenstab-Lehman K."/>
            <person name="Meyer R."/>
            <person name="Mcevoy S."/>
        </authorList>
    </citation>
    <scope>NUCLEOTIDE SEQUENCE [LARGE SCALE GENOMIC DNA]</scope>
    <source>
        <tissue evidence="1">Leaf</tissue>
    </source>
</reference>
<protein>
    <submittedName>
        <fullName evidence="1">Uncharacterized protein</fullName>
    </submittedName>
</protein>
<dbReference type="InterPro" id="IPR027417">
    <property type="entry name" value="P-loop_NTPase"/>
</dbReference>
<gene>
    <name evidence="1" type="ORF">SSX86_008313</name>
</gene>
<accession>A0AAP0DF79</accession>
<proteinExistence type="predicted"/>
<organism evidence="1 2">
    <name type="scientific">Deinandra increscens subsp. villosa</name>
    <dbReference type="NCBI Taxonomy" id="3103831"/>
    <lineage>
        <taxon>Eukaryota</taxon>
        <taxon>Viridiplantae</taxon>
        <taxon>Streptophyta</taxon>
        <taxon>Embryophyta</taxon>
        <taxon>Tracheophyta</taxon>
        <taxon>Spermatophyta</taxon>
        <taxon>Magnoliopsida</taxon>
        <taxon>eudicotyledons</taxon>
        <taxon>Gunneridae</taxon>
        <taxon>Pentapetalae</taxon>
        <taxon>asterids</taxon>
        <taxon>campanulids</taxon>
        <taxon>Asterales</taxon>
        <taxon>Asteraceae</taxon>
        <taxon>Asteroideae</taxon>
        <taxon>Heliantheae alliance</taxon>
        <taxon>Madieae</taxon>
        <taxon>Madiinae</taxon>
        <taxon>Deinandra</taxon>
    </lineage>
</organism>
<dbReference type="AlphaFoldDB" id="A0AAP0DF79"/>
<dbReference type="InterPro" id="IPR027065">
    <property type="entry name" value="Lon_Prtase"/>
</dbReference>
<dbReference type="GO" id="GO:0005524">
    <property type="term" value="F:ATP binding"/>
    <property type="evidence" value="ECO:0007669"/>
    <property type="project" value="InterPro"/>
</dbReference>
<dbReference type="GO" id="GO:0030163">
    <property type="term" value="P:protein catabolic process"/>
    <property type="evidence" value="ECO:0007669"/>
    <property type="project" value="InterPro"/>
</dbReference>
<name>A0AAP0DF79_9ASTR</name>
<dbReference type="Gene3D" id="1.10.8.60">
    <property type="match status" value="1"/>
</dbReference>
<evidence type="ECO:0000313" key="2">
    <source>
        <dbReference type="Proteomes" id="UP001408789"/>
    </source>
</evidence>
<evidence type="ECO:0000313" key="1">
    <source>
        <dbReference type="EMBL" id="KAK9071883.1"/>
    </source>
</evidence>
<dbReference type="SUPFAM" id="SSF52540">
    <property type="entry name" value="P-loop containing nucleoside triphosphate hydrolases"/>
    <property type="match status" value="1"/>
</dbReference>
<sequence>MSLRSSRSIEDVKNIWSLDLKYKDLFVEFCDSFEDIFVSSFEISFEEQLSMLDSVDVKLRLSKATELVDWHLQMRAIKEELGDNDDEDDDVASLERKMQAAGIPPNSVIFVAIANRAQPIPPPLLDRMEVIELPGYTAEEKLKMATRHLIPRVLDQHGLNSEFLKVPEASRVFGLWDCMNSSQANGTSVAVNTCADDSMEVELADKNTLVANKHVLGGSDGGEYSGT</sequence>
<keyword evidence="2" id="KW-1185">Reference proteome</keyword>
<dbReference type="EMBL" id="JBCNJP010000010">
    <property type="protein sequence ID" value="KAK9071883.1"/>
    <property type="molecule type" value="Genomic_DNA"/>
</dbReference>
<comment type="caution">
    <text evidence="1">The sequence shown here is derived from an EMBL/GenBank/DDBJ whole genome shotgun (WGS) entry which is preliminary data.</text>
</comment>
<dbReference type="GO" id="GO:0004176">
    <property type="term" value="F:ATP-dependent peptidase activity"/>
    <property type="evidence" value="ECO:0007669"/>
    <property type="project" value="InterPro"/>
</dbReference>
<dbReference type="PANTHER" id="PTHR10046">
    <property type="entry name" value="ATP DEPENDENT LON PROTEASE FAMILY MEMBER"/>
    <property type="match status" value="1"/>
</dbReference>
<dbReference type="Proteomes" id="UP001408789">
    <property type="component" value="Unassembled WGS sequence"/>
</dbReference>